<sequence length="100" mass="11355">MSDGTPPAWPPKPLAPPLPMIDTERAQQAFATLGEQLRALVDAMRPIAEQVLRDVASVCEVFAALVNTPEMRELEVARQRARSMMKSNYARRRRRRVRRG</sequence>
<accession>A0ABV5SLP5</accession>
<reference evidence="1 2" key="1">
    <citation type="submission" date="2024-09" db="EMBL/GenBank/DDBJ databases">
        <authorList>
            <person name="Sun Q."/>
            <person name="Mori K."/>
        </authorList>
    </citation>
    <scope>NUCLEOTIDE SEQUENCE [LARGE SCALE GENOMIC DNA]</scope>
    <source>
        <strain evidence="1 2">JCM 3143</strain>
    </source>
</reference>
<dbReference type="RefSeq" id="WP_344999954.1">
    <property type="nucleotide sequence ID" value="NZ_BAAAXV010000009.1"/>
</dbReference>
<keyword evidence="2" id="KW-1185">Reference proteome</keyword>
<protein>
    <submittedName>
        <fullName evidence="1">Uncharacterized protein</fullName>
    </submittedName>
</protein>
<dbReference type="EMBL" id="JBHMBW010000104">
    <property type="protein sequence ID" value="MFB9631346.1"/>
    <property type="molecule type" value="Genomic_DNA"/>
</dbReference>
<comment type="caution">
    <text evidence="1">The sequence shown here is derived from an EMBL/GenBank/DDBJ whole genome shotgun (WGS) entry which is preliminary data.</text>
</comment>
<name>A0ABV5SLP5_9ACTN</name>
<dbReference type="Proteomes" id="UP001589532">
    <property type="component" value="Unassembled WGS sequence"/>
</dbReference>
<evidence type="ECO:0000313" key="1">
    <source>
        <dbReference type="EMBL" id="MFB9631346.1"/>
    </source>
</evidence>
<evidence type="ECO:0000313" key="2">
    <source>
        <dbReference type="Proteomes" id="UP001589532"/>
    </source>
</evidence>
<organism evidence="1 2">
    <name type="scientific">Nonomuraea helvata</name>
    <dbReference type="NCBI Taxonomy" id="37484"/>
    <lineage>
        <taxon>Bacteria</taxon>
        <taxon>Bacillati</taxon>
        <taxon>Actinomycetota</taxon>
        <taxon>Actinomycetes</taxon>
        <taxon>Streptosporangiales</taxon>
        <taxon>Streptosporangiaceae</taxon>
        <taxon>Nonomuraea</taxon>
    </lineage>
</organism>
<gene>
    <name evidence="1" type="ORF">ACFFSA_50520</name>
</gene>
<proteinExistence type="predicted"/>